<reference evidence="2" key="2">
    <citation type="submission" date="2019-10" db="EMBL/GenBank/DDBJ databases">
        <authorList>
            <consortium name="NCBI Pathogen Detection Project"/>
        </authorList>
    </citation>
    <scope>NUCLEOTIDE SEQUENCE</scope>
    <source>
        <strain evidence="2">Salmonella enterica</strain>
    </source>
</reference>
<organism evidence="2">
    <name type="scientific">Salmonella enteritidis</name>
    <dbReference type="NCBI Taxonomy" id="149539"/>
    <lineage>
        <taxon>Bacteria</taxon>
        <taxon>Pseudomonadati</taxon>
        <taxon>Pseudomonadota</taxon>
        <taxon>Gammaproteobacteria</taxon>
        <taxon>Enterobacterales</taxon>
        <taxon>Enterobacteriaceae</taxon>
        <taxon>Salmonella</taxon>
    </lineage>
</organism>
<evidence type="ECO:0000259" key="1">
    <source>
        <dbReference type="Pfam" id="PF18134"/>
    </source>
</evidence>
<dbReference type="AlphaFoldDB" id="A0A726HRJ7"/>
<name>A0A726HRJ7_SALEN</name>
<dbReference type="GO" id="GO:0016740">
    <property type="term" value="F:transferase activity"/>
    <property type="evidence" value="ECO:0007669"/>
    <property type="project" value="UniProtKB-KW"/>
</dbReference>
<proteinExistence type="predicted"/>
<sequence>SHPYKIKWKIKNVGDEAERRGNVRGEILDDEGGSERFETADFSGPHFVECYVIYGNQVVARDRIDVPIHN</sequence>
<dbReference type="Pfam" id="PF18134">
    <property type="entry name" value="AGS_C"/>
    <property type="match status" value="1"/>
</dbReference>
<protein>
    <submittedName>
        <fullName evidence="2">Nucleotidyltransferase</fullName>
    </submittedName>
</protein>
<feature type="domain" description="Adenylyl/Guanylyl and SMODS C-terminal sensor" evidence="1">
    <location>
        <begin position="2"/>
        <end position="68"/>
    </location>
</feature>
<gene>
    <name evidence="2" type="ORF">G2939_22390</name>
</gene>
<accession>A0A726HRJ7</accession>
<keyword evidence="2" id="KW-0808">Transferase</keyword>
<comment type="caution">
    <text evidence="2">The sequence shown here is derived from an EMBL/GenBank/DDBJ whole genome shotgun (WGS) entry which is preliminary data.</text>
</comment>
<dbReference type="EMBL" id="DAAQYS010000195">
    <property type="protein sequence ID" value="HAE1419101.1"/>
    <property type="molecule type" value="Genomic_DNA"/>
</dbReference>
<evidence type="ECO:0000313" key="2">
    <source>
        <dbReference type="EMBL" id="HAE1419101.1"/>
    </source>
</evidence>
<reference evidence="2" key="1">
    <citation type="journal article" date="2018" name="Genome Biol.">
        <title>SKESA: strategic k-mer extension for scrupulous assemblies.</title>
        <authorList>
            <person name="Souvorov A."/>
            <person name="Agarwala R."/>
            <person name="Lipman D.J."/>
        </authorList>
    </citation>
    <scope>NUCLEOTIDE SEQUENCE</scope>
    <source>
        <strain evidence="2">Salmonella enterica</strain>
    </source>
</reference>
<feature type="non-terminal residue" evidence="2">
    <location>
        <position position="1"/>
    </location>
</feature>
<dbReference type="InterPro" id="IPR040511">
    <property type="entry name" value="AGS_C"/>
</dbReference>